<dbReference type="AlphaFoldDB" id="A0A183CS43"/>
<evidence type="ECO:0000256" key="1">
    <source>
        <dbReference type="SAM" id="MobiDB-lite"/>
    </source>
</evidence>
<feature type="compositionally biased region" description="Polar residues" evidence="1">
    <location>
        <begin position="34"/>
        <end position="52"/>
    </location>
</feature>
<evidence type="ECO:0000313" key="2">
    <source>
        <dbReference type="Proteomes" id="UP000050741"/>
    </source>
</evidence>
<sequence>MQTSAQIHQLLHNTHQQQMDDSMVSALSLPFDASTPSSSGQPPLFSPNSSDACTGGSRAAQSSTTEGSEKLLANSFLLDQNDEKPSQMADEHRLGEFVVRMELVLHEAVSQSHLVLGNPQDSISSPQLHILLGLYATHLRDLDSAERQFSAALK</sequence>
<name>A0A183CS43_GLOPA</name>
<protein>
    <submittedName>
        <fullName evidence="3">GRAS domain-containing protein</fullName>
    </submittedName>
</protein>
<reference evidence="3" key="3">
    <citation type="submission" date="2016-06" db="UniProtKB">
        <authorList>
            <consortium name="WormBaseParasite"/>
        </authorList>
    </citation>
    <scope>IDENTIFICATION</scope>
</reference>
<evidence type="ECO:0000313" key="3">
    <source>
        <dbReference type="WBParaSite" id="GPLIN_001570100"/>
    </source>
</evidence>
<dbReference type="Proteomes" id="UP000050741">
    <property type="component" value="Unassembled WGS sequence"/>
</dbReference>
<reference evidence="2" key="1">
    <citation type="submission" date="2013-12" db="EMBL/GenBank/DDBJ databases">
        <authorList>
            <person name="Aslett M."/>
        </authorList>
    </citation>
    <scope>NUCLEOTIDE SEQUENCE [LARGE SCALE GENOMIC DNA]</scope>
    <source>
        <strain evidence="2">Lindley</strain>
    </source>
</reference>
<proteinExistence type="predicted"/>
<dbReference type="WBParaSite" id="GPLIN_001570100">
    <property type="protein sequence ID" value="GPLIN_001570100"/>
    <property type="gene ID" value="GPLIN_001570100"/>
</dbReference>
<keyword evidence="2" id="KW-1185">Reference proteome</keyword>
<reference evidence="2" key="2">
    <citation type="submission" date="2014-05" db="EMBL/GenBank/DDBJ databases">
        <title>The genome and life-stage specific transcriptomes of Globodera pallida elucidate key aspects of plant parasitism by a cyst nematode.</title>
        <authorList>
            <person name="Cotton J.A."/>
            <person name="Lilley C.J."/>
            <person name="Jones L.M."/>
            <person name="Kikuchi T."/>
            <person name="Reid A.J."/>
            <person name="Thorpe P."/>
            <person name="Tsai I.J."/>
            <person name="Beasley H."/>
            <person name="Blok V."/>
            <person name="Cock P.J.A."/>
            <person name="Van den Akker S.E."/>
            <person name="Holroyd N."/>
            <person name="Hunt M."/>
            <person name="Mantelin S."/>
            <person name="Naghra H."/>
            <person name="Pain A."/>
            <person name="Palomares-Rius J.E."/>
            <person name="Zarowiecki M."/>
            <person name="Berriman M."/>
            <person name="Jones J.T."/>
            <person name="Urwin P.E."/>
        </authorList>
    </citation>
    <scope>NUCLEOTIDE SEQUENCE [LARGE SCALE GENOMIC DNA]</scope>
    <source>
        <strain evidence="2">Lindley</strain>
    </source>
</reference>
<feature type="region of interest" description="Disordered" evidence="1">
    <location>
        <begin position="29"/>
        <end position="67"/>
    </location>
</feature>
<organism evidence="2 3">
    <name type="scientific">Globodera pallida</name>
    <name type="common">Potato cyst nematode worm</name>
    <name type="synonym">Heterodera pallida</name>
    <dbReference type="NCBI Taxonomy" id="36090"/>
    <lineage>
        <taxon>Eukaryota</taxon>
        <taxon>Metazoa</taxon>
        <taxon>Ecdysozoa</taxon>
        <taxon>Nematoda</taxon>
        <taxon>Chromadorea</taxon>
        <taxon>Rhabditida</taxon>
        <taxon>Tylenchina</taxon>
        <taxon>Tylenchomorpha</taxon>
        <taxon>Tylenchoidea</taxon>
        <taxon>Heteroderidae</taxon>
        <taxon>Heteroderinae</taxon>
        <taxon>Globodera</taxon>
    </lineage>
</organism>
<accession>A0A183CS43</accession>